<dbReference type="AlphaFoldDB" id="A0AAW5C5Q2"/>
<dbReference type="EMBL" id="JAKNGE010000043">
    <property type="protein sequence ID" value="MCG4748796.1"/>
    <property type="molecule type" value="Genomic_DNA"/>
</dbReference>
<evidence type="ECO:0000313" key="3">
    <source>
        <dbReference type="Proteomes" id="UP001299608"/>
    </source>
</evidence>
<evidence type="ECO:0008006" key="4">
    <source>
        <dbReference type="Google" id="ProtNLM"/>
    </source>
</evidence>
<name>A0AAW5C5Q2_9FIRM</name>
<sequence>MAYFRTCEYCGGALDPGEKCDCRRQKGRNYTSIEGAGYTPKQIRPMDYHNKKPAE</sequence>
<feature type="compositionally biased region" description="Basic and acidic residues" evidence="1">
    <location>
        <begin position="44"/>
        <end position="55"/>
    </location>
</feature>
<organism evidence="2 3">
    <name type="scientific">Enterocloster aldenensis</name>
    <dbReference type="NCBI Taxonomy" id="358742"/>
    <lineage>
        <taxon>Bacteria</taxon>
        <taxon>Bacillati</taxon>
        <taxon>Bacillota</taxon>
        <taxon>Clostridia</taxon>
        <taxon>Lachnospirales</taxon>
        <taxon>Lachnospiraceae</taxon>
        <taxon>Enterocloster</taxon>
    </lineage>
</organism>
<gene>
    <name evidence="2" type="ORF">L0N08_25605</name>
</gene>
<reference evidence="2" key="1">
    <citation type="submission" date="2022-01" db="EMBL/GenBank/DDBJ databases">
        <title>Collection of gut derived symbiotic bacterial strains cultured from healthy donors.</title>
        <authorList>
            <person name="Lin H."/>
            <person name="Kohout C."/>
            <person name="Waligurski E."/>
            <person name="Pamer E.G."/>
        </authorList>
    </citation>
    <scope>NUCLEOTIDE SEQUENCE</scope>
    <source>
        <strain evidence="2">DFI.6.55</strain>
    </source>
</reference>
<evidence type="ECO:0000256" key="1">
    <source>
        <dbReference type="SAM" id="MobiDB-lite"/>
    </source>
</evidence>
<accession>A0AAW5C5Q2</accession>
<dbReference type="RefSeq" id="WP_238053900.1">
    <property type="nucleotide sequence ID" value="NZ_JAKNGE010000043.1"/>
</dbReference>
<evidence type="ECO:0000313" key="2">
    <source>
        <dbReference type="EMBL" id="MCG4748796.1"/>
    </source>
</evidence>
<protein>
    <recommendedName>
        <fullName evidence="4">Ribosome biogenesis protein</fullName>
    </recommendedName>
</protein>
<feature type="region of interest" description="Disordered" evidence="1">
    <location>
        <begin position="33"/>
        <end position="55"/>
    </location>
</feature>
<proteinExistence type="predicted"/>
<dbReference type="Proteomes" id="UP001299608">
    <property type="component" value="Unassembled WGS sequence"/>
</dbReference>
<comment type="caution">
    <text evidence="2">The sequence shown here is derived from an EMBL/GenBank/DDBJ whole genome shotgun (WGS) entry which is preliminary data.</text>
</comment>